<gene>
    <name evidence="1" type="ORF">PSM36_1223</name>
</gene>
<organism evidence="1 2">
    <name type="scientific">Proteiniphilum saccharofermentans</name>
    <dbReference type="NCBI Taxonomy" id="1642647"/>
    <lineage>
        <taxon>Bacteria</taxon>
        <taxon>Pseudomonadati</taxon>
        <taxon>Bacteroidota</taxon>
        <taxon>Bacteroidia</taxon>
        <taxon>Bacteroidales</taxon>
        <taxon>Dysgonomonadaceae</taxon>
        <taxon>Proteiniphilum</taxon>
    </lineage>
</organism>
<evidence type="ECO:0000313" key="1">
    <source>
        <dbReference type="EMBL" id="SCD20047.1"/>
    </source>
</evidence>
<dbReference type="AlphaFoldDB" id="A0A1R3T653"/>
<sequence>MNYKINALYPFERELKRLSKKYHSIKKDYAALLDELYRNPNAGVNLGSGIRKVRMAIGSKGRGKSHGARVITVTISVDMEEAEINLLFIYDKAERDNITAREIKALIEEVGLDNSPE</sequence>
<dbReference type="EMBL" id="LT605205">
    <property type="protein sequence ID" value="SCD20047.1"/>
    <property type="molecule type" value="Genomic_DNA"/>
</dbReference>
<dbReference type="RefSeq" id="WP_076929731.1">
    <property type="nucleotide sequence ID" value="NZ_DAMBAO010000010.1"/>
</dbReference>
<accession>A0A1R3T653</accession>
<name>A0A1R3T653_9BACT</name>
<dbReference type="STRING" id="1642647.PSM36_1223"/>
<evidence type="ECO:0000313" key="2">
    <source>
        <dbReference type="Proteomes" id="UP000187464"/>
    </source>
</evidence>
<protein>
    <recommendedName>
        <fullName evidence="3">Addiction module toxin RelE</fullName>
    </recommendedName>
</protein>
<dbReference type="Proteomes" id="UP000187464">
    <property type="component" value="Chromosome I"/>
</dbReference>
<evidence type="ECO:0008006" key="3">
    <source>
        <dbReference type="Google" id="ProtNLM"/>
    </source>
</evidence>
<dbReference type="InterPro" id="IPR009387">
    <property type="entry name" value="HigB-2"/>
</dbReference>
<proteinExistence type="predicted"/>
<dbReference type="Pfam" id="PF06296">
    <property type="entry name" value="RelE"/>
    <property type="match status" value="1"/>
</dbReference>
<keyword evidence="2" id="KW-1185">Reference proteome</keyword>
<dbReference type="KEGG" id="psac:PSM36_1223"/>
<reference evidence="1 2" key="1">
    <citation type="submission" date="2016-08" db="EMBL/GenBank/DDBJ databases">
        <authorList>
            <person name="Seilhamer J.J."/>
        </authorList>
    </citation>
    <scope>NUCLEOTIDE SEQUENCE [LARGE SCALE GENOMIC DNA]</scope>
    <source>
        <strain evidence="1">M3/6</strain>
    </source>
</reference>